<proteinExistence type="predicted"/>
<feature type="non-terminal residue" evidence="1">
    <location>
        <position position="1"/>
    </location>
</feature>
<name>A0A381UQ74_9ZZZZ</name>
<organism evidence="1">
    <name type="scientific">marine metagenome</name>
    <dbReference type="NCBI Taxonomy" id="408172"/>
    <lineage>
        <taxon>unclassified sequences</taxon>
        <taxon>metagenomes</taxon>
        <taxon>ecological metagenomes</taxon>
    </lineage>
</organism>
<accession>A0A381UQ74</accession>
<evidence type="ECO:0000313" key="1">
    <source>
        <dbReference type="EMBL" id="SVA30124.1"/>
    </source>
</evidence>
<reference evidence="1" key="1">
    <citation type="submission" date="2018-05" db="EMBL/GenBank/DDBJ databases">
        <authorList>
            <person name="Lanie J.A."/>
            <person name="Ng W.-L."/>
            <person name="Kazmierczak K.M."/>
            <person name="Andrzejewski T.M."/>
            <person name="Davidsen T.M."/>
            <person name="Wayne K.J."/>
            <person name="Tettelin H."/>
            <person name="Glass J.I."/>
            <person name="Rusch D."/>
            <person name="Podicherti R."/>
            <person name="Tsui H.-C.T."/>
            <person name="Winkler M.E."/>
        </authorList>
    </citation>
    <scope>NUCLEOTIDE SEQUENCE</scope>
</reference>
<protein>
    <submittedName>
        <fullName evidence="1">Uncharacterized protein</fullName>
    </submittedName>
</protein>
<dbReference type="EMBL" id="UINC01006871">
    <property type="protein sequence ID" value="SVA30124.1"/>
    <property type="molecule type" value="Genomic_DNA"/>
</dbReference>
<dbReference type="AlphaFoldDB" id="A0A381UQ74"/>
<sequence>VIVSGLEPPRVDAEIFEEAFGDGAIASGIFERLGSAVAYDRAPVELELVAFRVTTEIIVVVEDQDTCVGMLLPIEVSSR</sequence>
<gene>
    <name evidence="1" type="ORF">METZ01_LOCUS82978</name>
</gene>